<evidence type="ECO:0000256" key="2">
    <source>
        <dbReference type="ARBA" id="ARBA00023292"/>
    </source>
</evidence>
<dbReference type="Proteomes" id="UP000826234">
    <property type="component" value="Unassembled WGS sequence"/>
</dbReference>
<dbReference type="Gene3D" id="2.10.25.10">
    <property type="entry name" value="Laminin"/>
    <property type="match status" value="5"/>
</dbReference>
<dbReference type="PROSITE" id="PS50027">
    <property type="entry name" value="EGF_LAM_2"/>
    <property type="match status" value="3"/>
</dbReference>
<dbReference type="SMART" id="SM00060">
    <property type="entry name" value="FN3"/>
    <property type="match status" value="4"/>
</dbReference>
<name>A0ABQ7SZ95_PHRPL</name>
<feature type="disulfide bond" evidence="3">
    <location>
        <begin position="201"/>
        <end position="218"/>
    </location>
</feature>
<evidence type="ECO:0000256" key="3">
    <source>
        <dbReference type="PROSITE-ProRule" id="PRU00460"/>
    </source>
</evidence>
<dbReference type="PANTHER" id="PTHR10574:SF274">
    <property type="entry name" value="USHERIN"/>
    <property type="match status" value="1"/>
</dbReference>
<accession>A0ABQ7SZ95</accession>
<proteinExistence type="predicted"/>
<feature type="disulfide bond" evidence="3">
    <location>
        <begin position="150"/>
        <end position="167"/>
    </location>
</feature>
<dbReference type="EMBL" id="JAIPUX010003289">
    <property type="protein sequence ID" value="KAH0622698.1"/>
    <property type="molecule type" value="Genomic_DNA"/>
</dbReference>
<evidence type="ECO:0000256" key="1">
    <source>
        <dbReference type="ARBA" id="ARBA00023157"/>
    </source>
</evidence>
<comment type="caution">
    <text evidence="6">The sequence shown here is derived from an EMBL/GenBank/DDBJ whole genome shotgun (WGS) entry which is preliminary data.</text>
</comment>
<dbReference type="InterPro" id="IPR036116">
    <property type="entry name" value="FN3_sf"/>
</dbReference>
<dbReference type="InterPro" id="IPR002049">
    <property type="entry name" value="LE_dom"/>
</dbReference>
<dbReference type="SUPFAM" id="SSF57196">
    <property type="entry name" value="EGF/Laminin"/>
    <property type="match status" value="4"/>
</dbReference>
<dbReference type="InterPro" id="IPR003961">
    <property type="entry name" value="FN3_dom"/>
</dbReference>
<keyword evidence="2 3" id="KW-0424">Laminin EGF-like domain</keyword>
<evidence type="ECO:0000259" key="4">
    <source>
        <dbReference type="PROSITE" id="PS50027"/>
    </source>
</evidence>
<evidence type="ECO:0000313" key="6">
    <source>
        <dbReference type="EMBL" id="KAH0622698.1"/>
    </source>
</evidence>
<evidence type="ECO:0000259" key="5">
    <source>
        <dbReference type="PROSITE" id="PS50853"/>
    </source>
</evidence>
<dbReference type="SMART" id="SM00180">
    <property type="entry name" value="EGF_Lam"/>
    <property type="match status" value="5"/>
</dbReference>
<dbReference type="InterPro" id="IPR013783">
    <property type="entry name" value="Ig-like_fold"/>
</dbReference>
<dbReference type="InterPro" id="IPR050440">
    <property type="entry name" value="Laminin/Netrin_ECM"/>
</dbReference>
<feature type="domain" description="Fibronectin type-III" evidence="5">
    <location>
        <begin position="345"/>
        <end position="441"/>
    </location>
</feature>
<evidence type="ECO:0008006" key="8">
    <source>
        <dbReference type="Google" id="ProtNLM"/>
    </source>
</evidence>
<dbReference type="Pfam" id="PF00053">
    <property type="entry name" value="EGF_laminin"/>
    <property type="match status" value="5"/>
</dbReference>
<gene>
    <name evidence="6" type="ORF">JD844_025227</name>
</gene>
<feature type="disulfide bond" evidence="3">
    <location>
        <begin position="199"/>
        <end position="211"/>
    </location>
</feature>
<dbReference type="Gene3D" id="2.60.40.10">
    <property type="entry name" value="Immunoglobulins"/>
    <property type="match status" value="4"/>
</dbReference>
<protein>
    <recommendedName>
        <fullName evidence="8">Usherin</fullName>
    </recommendedName>
</protein>
<dbReference type="CDD" id="cd00063">
    <property type="entry name" value="FN3"/>
    <property type="match status" value="4"/>
</dbReference>
<dbReference type="PRINTS" id="PR00011">
    <property type="entry name" value="EGFLAMININ"/>
</dbReference>
<feature type="domain" description="Laminin EGF-like" evidence="4">
    <location>
        <begin position="199"/>
        <end position="249"/>
    </location>
</feature>
<dbReference type="PROSITE" id="PS01248">
    <property type="entry name" value="EGF_LAM_1"/>
    <property type="match status" value="1"/>
</dbReference>
<dbReference type="Pfam" id="PF00041">
    <property type="entry name" value="fn3"/>
    <property type="match status" value="3"/>
</dbReference>
<feature type="domain" description="Laminin EGF-like" evidence="4">
    <location>
        <begin position="52"/>
        <end position="104"/>
    </location>
</feature>
<reference evidence="6 7" key="1">
    <citation type="journal article" date="2022" name="Gigascience">
        <title>A chromosome-level genome assembly and annotation of the desert horned lizard, Phrynosoma platyrhinos, provides insight into chromosomal rearrangements among reptiles.</title>
        <authorList>
            <person name="Koochekian N."/>
            <person name="Ascanio A."/>
            <person name="Farleigh K."/>
            <person name="Card D.C."/>
            <person name="Schield D.R."/>
            <person name="Castoe T.A."/>
            <person name="Jezkova T."/>
        </authorList>
    </citation>
    <scope>NUCLEOTIDE SEQUENCE [LARGE SCALE GENOMIC DNA]</scope>
    <source>
        <strain evidence="6">NK-2021</strain>
    </source>
</reference>
<feature type="domain" description="Fibronectin type-III" evidence="5">
    <location>
        <begin position="564"/>
        <end position="659"/>
    </location>
</feature>
<feature type="domain" description="Fibronectin type-III" evidence="5">
    <location>
        <begin position="442"/>
        <end position="561"/>
    </location>
</feature>
<dbReference type="PANTHER" id="PTHR10574">
    <property type="entry name" value="NETRIN/LAMININ-RELATED"/>
    <property type="match status" value="1"/>
</dbReference>
<dbReference type="CDD" id="cd00055">
    <property type="entry name" value="EGF_Lam"/>
    <property type="match status" value="4"/>
</dbReference>
<comment type="caution">
    <text evidence="3">Lacks conserved residue(s) required for the propagation of feature annotation.</text>
</comment>
<keyword evidence="7" id="KW-1185">Reference proteome</keyword>
<keyword evidence="1 3" id="KW-1015">Disulfide bond</keyword>
<evidence type="ECO:0000313" key="7">
    <source>
        <dbReference type="Proteomes" id="UP000826234"/>
    </source>
</evidence>
<organism evidence="6 7">
    <name type="scientific">Phrynosoma platyrhinos</name>
    <name type="common">Desert horned lizard</name>
    <dbReference type="NCBI Taxonomy" id="52577"/>
    <lineage>
        <taxon>Eukaryota</taxon>
        <taxon>Metazoa</taxon>
        <taxon>Chordata</taxon>
        <taxon>Craniata</taxon>
        <taxon>Vertebrata</taxon>
        <taxon>Euteleostomi</taxon>
        <taxon>Lepidosauria</taxon>
        <taxon>Squamata</taxon>
        <taxon>Bifurcata</taxon>
        <taxon>Unidentata</taxon>
        <taxon>Episquamata</taxon>
        <taxon>Toxicofera</taxon>
        <taxon>Iguania</taxon>
        <taxon>Phrynosomatidae</taxon>
        <taxon>Phrynosomatinae</taxon>
        <taxon>Phrynosoma</taxon>
    </lineage>
</organism>
<dbReference type="PROSITE" id="PS50853">
    <property type="entry name" value="FN3"/>
    <property type="match status" value="4"/>
</dbReference>
<feature type="domain" description="Fibronectin type-III" evidence="5">
    <location>
        <begin position="251"/>
        <end position="343"/>
    </location>
</feature>
<sequence>MDSFPNEHYRGGGGVCDDCQHNTIGRNCEFCKDFFFRHVDADLSAVDVCKPCECNIAGTINSSQLCDKIGGQCNCKRHVSGRQCNQCQEGFYNLQQSDPGGCSPCNCNTSGTVNGAITCHPNSGQCKCKENVIGFYFSQHKVDGCSPCLCHPTGSVDEICNSHTGQCVCQDYSVAGTRCDHCRNYYYGFNAETGRCQRCNCHPAGAINGTCHPMTGQCMCKQFATGSKCDNCVLDASNLDVHNLFGCSKTPSQQPPPAGQILNSSAIRLSWNPPDSPNSNQLTYKLYRNESQIYTTEDSYPYRTQIFIDTDLFPYTFYSYHLETSNVHGSTRSAALIYRTEPGIPIGNLHLNPVIPVGPHSVSLHWTALSNDSGPIEKYVLTCISSLDLKPCGQYEGLETSATVWNLVPFTKYSFSVQACTSGGCLLSQQVAIVTAQAPPEEQEPPIIHTISSTEFVIEWAPPRKANGVIIRYELYMRRALQSDENHISPENRVFQTSGWFSPHSLLESANENALTPPLTSTNITNLEPFTEYEFRILSVNMAGSIFSNWTSERTAEAAPVFMPPPSVFPLSPYSLNVSWEKPQDNEVRGEVMGYSVNVITEQQVLPVLSQVLYIAEAHEQSYIVTGLEPYRMYYFTITLCNRIACISSEPGMGQTLPAGKEKKKTTPASKFKLSTYLSNEHHYR</sequence>
<feature type="disulfide bond" evidence="3">
    <location>
        <begin position="75"/>
        <end position="84"/>
    </location>
</feature>
<feature type="disulfide bond" evidence="3">
    <location>
        <begin position="220"/>
        <end position="229"/>
    </location>
</feature>
<dbReference type="SUPFAM" id="SSF49265">
    <property type="entry name" value="Fibronectin type III"/>
    <property type="match status" value="2"/>
</dbReference>
<feature type="domain" description="Laminin EGF-like" evidence="4">
    <location>
        <begin position="148"/>
        <end position="198"/>
    </location>
</feature>
<feature type="disulfide bond" evidence="3">
    <location>
        <begin position="182"/>
        <end position="196"/>
    </location>
</feature>
<feature type="disulfide bond" evidence="3">
    <location>
        <begin position="148"/>
        <end position="160"/>
    </location>
</feature>